<reference evidence="2 3" key="2">
    <citation type="journal article" date="2019" name="G3 (Bethesda)">
        <title>Hybrid Assembly of the Genome of the Entomopathogenic Nematode Steinernema carpocapsae Identifies the X-Chromosome.</title>
        <authorList>
            <person name="Serra L."/>
            <person name="Macchietto M."/>
            <person name="Macias-Munoz A."/>
            <person name="McGill C.J."/>
            <person name="Rodriguez I.M."/>
            <person name="Rodriguez B."/>
            <person name="Murad R."/>
            <person name="Mortazavi A."/>
        </authorList>
    </citation>
    <scope>NUCLEOTIDE SEQUENCE [LARGE SCALE GENOMIC DNA]</scope>
    <source>
        <strain evidence="2 3">ALL</strain>
    </source>
</reference>
<organism evidence="2 3">
    <name type="scientific">Steinernema carpocapsae</name>
    <name type="common">Entomopathogenic nematode</name>
    <dbReference type="NCBI Taxonomy" id="34508"/>
    <lineage>
        <taxon>Eukaryota</taxon>
        <taxon>Metazoa</taxon>
        <taxon>Ecdysozoa</taxon>
        <taxon>Nematoda</taxon>
        <taxon>Chromadorea</taxon>
        <taxon>Rhabditida</taxon>
        <taxon>Tylenchina</taxon>
        <taxon>Panagrolaimomorpha</taxon>
        <taxon>Strongyloidoidea</taxon>
        <taxon>Steinernematidae</taxon>
        <taxon>Steinernema</taxon>
    </lineage>
</organism>
<accession>A0A4U5MDF8</accession>
<protein>
    <submittedName>
        <fullName evidence="2">Uncharacterized protein</fullName>
    </submittedName>
</protein>
<feature type="compositionally biased region" description="Polar residues" evidence="1">
    <location>
        <begin position="54"/>
        <end position="69"/>
    </location>
</feature>
<name>A0A4U5MDF8_STECR</name>
<proteinExistence type="predicted"/>
<dbReference type="Proteomes" id="UP000298663">
    <property type="component" value="Unassembled WGS sequence"/>
</dbReference>
<feature type="region of interest" description="Disordered" evidence="1">
    <location>
        <begin position="51"/>
        <end position="92"/>
    </location>
</feature>
<evidence type="ECO:0000313" key="3">
    <source>
        <dbReference type="Proteomes" id="UP000298663"/>
    </source>
</evidence>
<reference evidence="2 3" key="1">
    <citation type="journal article" date="2015" name="Genome Biol.">
        <title>Comparative genomics of Steinernema reveals deeply conserved gene regulatory networks.</title>
        <authorList>
            <person name="Dillman A.R."/>
            <person name="Macchietto M."/>
            <person name="Porter C.F."/>
            <person name="Rogers A."/>
            <person name="Williams B."/>
            <person name="Antoshechkin I."/>
            <person name="Lee M.M."/>
            <person name="Goodwin Z."/>
            <person name="Lu X."/>
            <person name="Lewis E.E."/>
            <person name="Goodrich-Blair H."/>
            <person name="Stock S.P."/>
            <person name="Adams B.J."/>
            <person name="Sternberg P.W."/>
            <person name="Mortazavi A."/>
        </authorList>
    </citation>
    <scope>NUCLEOTIDE SEQUENCE [LARGE SCALE GENOMIC DNA]</scope>
    <source>
        <strain evidence="2 3">ALL</strain>
    </source>
</reference>
<dbReference type="EMBL" id="AZBU02000008">
    <property type="protein sequence ID" value="TKR67092.1"/>
    <property type="molecule type" value="Genomic_DNA"/>
</dbReference>
<evidence type="ECO:0000313" key="2">
    <source>
        <dbReference type="EMBL" id="TKR67092.1"/>
    </source>
</evidence>
<evidence type="ECO:0000256" key="1">
    <source>
        <dbReference type="SAM" id="MobiDB-lite"/>
    </source>
</evidence>
<dbReference type="AlphaFoldDB" id="A0A4U5MDF8"/>
<dbReference type="STRING" id="34508.A0A4U5MDF8"/>
<keyword evidence="3" id="KW-1185">Reference proteome</keyword>
<comment type="caution">
    <text evidence="2">The sequence shown here is derived from an EMBL/GenBank/DDBJ whole genome shotgun (WGS) entry which is preliminary data.</text>
</comment>
<gene>
    <name evidence="2" type="ORF">L596_023296</name>
</gene>
<sequence length="102" mass="11105">MNDIEETVKARCVAENVGGIKETPFRISVVGPGNAPDNIRLSSEKPRTILPRTVSRNRSPNRPSFQASNLRVDEPQSYGRTPERGSDQTGAWDGLCCFGSSA</sequence>